<dbReference type="PROSITE" id="PS51078">
    <property type="entry name" value="ICLR_ED"/>
    <property type="match status" value="1"/>
</dbReference>
<dbReference type="SUPFAM" id="SSF55781">
    <property type="entry name" value="GAF domain-like"/>
    <property type="match status" value="1"/>
</dbReference>
<dbReference type="Pfam" id="PF09339">
    <property type="entry name" value="HTH_IclR"/>
    <property type="match status" value="1"/>
</dbReference>
<proteinExistence type="predicted"/>
<protein>
    <submittedName>
        <fullName evidence="6">DNA-binding transcriptional regulator, IclR family</fullName>
    </submittedName>
</protein>
<keyword evidence="2 6" id="KW-0238">DNA-binding</keyword>
<feature type="domain" description="HTH iclR-type" evidence="4">
    <location>
        <begin position="5"/>
        <end position="67"/>
    </location>
</feature>
<dbReference type="Gene3D" id="3.30.450.40">
    <property type="match status" value="1"/>
</dbReference>
<name>A0A1H1U4F1_9ACTN</name>
<keyword evidence="1" id="KW-0805">Transcription regulation</keyword>
<evidence type="ECO:0000259" key="4">
    <source>
        <dbReference type="PROSITE" id="PS51077"/>
    </source>
</evidence>
<dbReference type="InterPro" id="IPR005471">
    <property type="entry name" value="Tscrpt_reg_IclR_N"/>
</dbReference>
<evidence type="ECO:0000259" key="5">
    <source>
        <dbReference type="PROSITE" id="PS51078"/>
    </source>
</evidence>
<keyword evidence="7" id="KW-1185">Reference proteome</keyword>
<dbReference type="InterPro" id="IPR036388">
    <property type="entry name" value="WH-like_DNA-bd_sf"/>
</dbReference>
<evidence type="ECO:0000313" key="7">
    <source>
        <dbReference type="Proteomes" id="UP000198688"/>
    </source>
</evidence>
<dbReference type="InterPro" id="IPR036390">
    <property type="entry name" value="WH_DNA-bd_sf"/>
</dbReference>
<dbReference type="GO" id="GO:0003677">
    <property type="term" value="F:DNA binding"/>
    <property type="evidence" value="ECO:0007669"/>
    <property type="project" value="UniProtKB-KW"/>
</dbReference>
<dbReference type="PROSITE" id="PS51077">
    <property type="entry name" value="HTH_ICLR"/>
    <property type="match status" value="1"/>
</dbReference>
<evidence type="ECO:0000256" key="3">
    <source>
        <dbReference type="ARBA" id="ARBA00023163"/>
    </source>
</evidence>
<reference evidence="6 7" key="1">
    <citation type="submission" date="2016-10" db="EMBL/GenBank/DDBJ databases">
        <authorList>
            <person name="de Groot N.N."/>
        </authorList>
    </citation>
    <scope>NUCLEOTIDE SEQUENCE [LARGE SCALE GENOMIC DNA]</scope>
    <source>
        <strain evidence="6 7">DSM 43941</strain>
    </source>
</reference>
<dbReference type="AlphaFoldDB" id="A0A1H1U4F1"/>
<dbReference type="GO" id="GO:0045892">
    <property type="term" value="P:negative regulation of DNA-templated transcription"/>
    <property type="evidence" value="ECO:0007669"/>
    <property type="project" value="TreeGrafter"/>
</dbReference>
<keyword evidence="3" id="KW-0804">Transcription</keyword>
<dbReference type="InterPro" id="IPR050707">
    <property type="entry name" value="HTH_MetabolicPath_Reg"/>
</dbReference>
<dbReference type="EMBL" id="LT629758">
    <property type="protein sequence ID" value="SDS67338.1"/>
    <property type="molecule type" value="Genomic_DNA"/>
</dbReference>
<dbReference type="OrthoDB" id="9000968at2"/>
<dbReference type="InterPro" id="IPR014757">
    <property type="entry name" value="Tscrpt_reg_IclR_C"/>
</dbReference>
<dbReference type="Pfam" id="PF01614">
    <property type="entry name" value="IclR_C"/>
    <property type="match status" value="1"/>
</dbReference>
<dbReference type="InterPro" id="IPR029016">
    <property type="entry name" value="GAF-like_dom_sf"/>
</dbReference>
<dbReference type="SUPFAM" id="SSF46785">
    <property type="entry name" value="Winged helix' DNA-binding domain"/>
    <property type="match status" value="1"/>
</dbReference>
<dbReference type="PANTHER" id="PTHR30136:SF2">
    <property type="entry name" value="TRANSCRIPTIONAL REGULATOR ICLR"/>
    <property type="match status" value="1"/>
</dbReference>
<dbReference type="GO" id="GO:0003700">
    <property type="term" value="F:DNA-binding transcription factor activity"/>
    <property type="evidence" value="ECO:0007669"/>
    <property type="project" value="TreeGrafter"/>
</dbReference>
<accession>A0A1H1U4F1</accession>
<evidence type="ECO:0000313" key="6">
    <source>
        <dbReference type="EMBL" id="SDS67338.1"/>
    </source>
</evidence>
<dbReference type="RefSeq" id="WP_092542543.1">
    <property type="nucleotide sequence ID" value="NZ_BOMJ01000021.1"/>
</dbReference>
<evidence type="ECO:0000256" key="1">
    <source>
        <dbReference type="ARBA" id="ARBA00023015"/>
    </source>
</evidence>
<sequence>MARVVPAVIRALDILELFLDRSELSAREVNERLDLPRTTVHELLVTLVERSYLIAVAGQPVRYRLGLPLFQLGSAFAGRLDLVREAQIVARDVAAACDEAVHVAVLDGADVIYLVKVDSTHPVRMVSAVGRRLPANCTAVGKVLLSGLDRASLTAVLAKEPLAGMTPQSITDPDRLREHVERVRAEGIATDVGESDVAMRCVAAAVRDHSGAIVAAMSLSAPIIRWTPRALREWTELLREGASTLSIRMGYPPARR</sequence>
<organism evidence="6 7">
    <name type="scientific">Actinoplanes derwentensis</name>
    <dbReference type="NCBI Taxonomy" id="113562"/>
    <lineage>
        <taxon>Bacteria</taxon>
        <taxon>Bacillati</taxon>
        <taxon>Actinomycetota</taxon>
        <taxon>Actinomycetes</taxon>
        <taxon>Micromonosporales</taxon>
        <taxon>Micromonosporaceae</taxon>
        <taxon>Actinoplanes</taxon>
    </lineage>
</organism>
<dbReference type="PANTHER" id="PTHR30136">
    <property type="entry name" value="HELIX-TURN-HELIX TRANSCRIPTIONAL REGULATOR, ICLR FAMILY"/>
    <property type="match status" value="1"/>
</dbReference>
<dbReference type="STRING" id="113562.SAMN04489716_1329"/>
<dbReference type="Proteomes" id="UP000198688">
    <property type="component" value="Chromosome I"/>
</dbReference>
<gene>
    <name evidence="6" type="ORF">SAMN04489716_1329</name>
</gene>
<dbReference type="Gene3D" id="1.10.10.10">
    <property type="entry name" value="Winged helix-like DNA-binding domain superfamily/Winged helix DNA-binding domain"/>
    <property type="match status" value="1"/>
</dbReference>
<evidence type="ECO:0000256" key="2">
    <source>
        <dbReference type="ARBA" id="ARBA00023125"/>
    </source>
</evidence>
<dbReference type="SMART" id="SM00346">
    <property type="entry name" value="HTH_ICLR"/>
    <property type="match status" value="1"/>
</dbReference>
<feature type="domain" description="IclR-ED" evidence="5">
    <location>
        <begin position="68"/>
        <end position="251"/>
    </location>
</feature>